<evidence type="ECO:0000256" key="4">
    <source>
        <dbReference type="ARBA" id="ARBA00022502"/>
    </source>
</evidence>
<feature type="transmembrane region" description="Helical" evidence="10">
    <location>
        <begin position="284"/>
        <end position="309"/>
    </location>
</feature>
<accession>A0A1D1XTP2</accession>
<evidence type="ECO:0000256" key="10">
    <source>
        <dbReference type="SAM" id="Phobius"/>
    </source>
</evidence>
<keyword evidence="8 10" id="KW-0472">Membrane</keyword>
<evidence type="ECO:0000256" key="7">
    <source>
        <dbReference type="ARBA" id="ARBA00022989"/>
    </source>
</evidence>
<evidence type="ECO:0000256" key="2">
    <source>
        <dbReference type="ARBA" id="ARBA00004687"/>
    </source>
</evidence>
<keyword evidence="4" id="KW-0337">GPI-anchor biosynthesis</keyword>
<dbReference type="GO" id="GO:0005789">
    <property type="term" value="C:endoplasmic reticulum membrane"/>
    <property type="evidence" value="ECO:0007669"/>
    <property type="project" value="UniProtKB-SubCell"/>
</dbReference>
<comment type="similarity">
    <text evidence="3">Belongs to the PIGX family.</text>
</comment>
<dbReference type="AlphaFoldDB" id="A0A1D1XTP2"/>
<name>A0A1D1XTP2_9ARAE</name>
<feature type="transmembrane region" description="Helical" evidence="10">
    <location>
        <begin position="12"/>
        <end position="32"/>
    </location>
</feature>
<dbReference type="GO" id="GO:0006506">
    <property type="term" value="P:GPI anchor biosynthetic process"/>
    <property type="evidence" value="ECO:0007669"/>
    <property type="project" value="UniProtKB-UniPathway"/>
</dbReference>
<protein>
    <submittedName>
        <fullName evidence="11">Phosphatidylinositol-glycan biosynthesis class X protein</fullName>
    </submittedName>
</protein>
<dbReference type="PANTHER" id="PTHR28650:SF1">
    <property type="entry name" value="PHOSPHATIDYLINOSITOL-GLYCAN BIOSYNTHESIS CLASS X PROTEIN"/>
    <property type="match status" value="1"/>
</dbReference>
<dbReference type="SMART" id="SM00780">
    <property type="entry name" value="PIG-X"/>
    <property type="match status" value="1"/>
</dbReference>
<comment type="subcellular location">
    <subcellularLocation>
        <location evidence="1">Endoplasmic reticulum membrane</location>
        <topology evidence="1">Single-pass membrane protein</topology>
    </subcellularLocation>
</comment>
<dbReference type="EMBL" id="GDJX01022178">
    <property type="protein sequence ID" value="JAT45758.1"/>
    <property type="molecule type" value="Transcribed_RNA"/>
</dbReference>
<keyword evidence="5 10" id="KW-0812">Transmembrane</keyword>
<reference evidence="11" key="1">
    <citation type="submission" date="2015-07" db="EMBL/GenBank/DDBJ databases">
        <title>Transcriptome Assembly of Anthurium amnicola.</title>
        <authorList>
            <person name="Suzuki J."/>
        </authorList>
    </citation>
    <scope>NUCLEOTIDE SEQUENCE</scope>
</reference>
<organism evidence="11">
    <name type="scientific">Anthurium amnicola</name>
    <dbReference type="NCBI Taxonomy" id="1678845"/>
    <lineage>
        <taxon>Eukaryota</taxon>
        <taxon>Viridiplantae</taxon>
        <taxon>Streptophyta</taxon>
        <taxon>Embryophyta</taxon>
        <taxon>Tracheophyta</taxon>
        <taxon>Spermatophyta</taxon>
        <taxon>Magnoliopsida</taxon>
        <taxon>Liliopsida</taxon>
        <taxon>Araceae</taxon>
        <taxon>Pothoideae</taxon>
        <taxon>Potheae</taxon>
        <taxon>Anthurium</taxon>
    </lineage>
</organism>
<dbReference type="PANTHER" id="PTHR28650">
    <property type="entry name" value="PHOSPHATIDYLINOSITOL-GLYCAN BIOSYNTHESIS CLASS X PROTEIN"/>
    <property type="match status" value="1"/>
</dbReference>
<dbReference type="InterPro" id="IPR040039">
    <property type="entry name" value="PIGX"/>
</dbReference>
<proteinExistence type="inferred from homology"/>
<evidence type="ECO:0000256" key="6">
    <source>
        <dbReference type="ARBA" id="ARBA00022824"/>
    </source>
</evidence>
<dbReference type="Pfam" id="PF08320">
    <property type="entry name" value="PIG-X"/>
    <property type="match status" value="1"/>
</dbReference>
<dbReference type="InterPro" id="IPR013233">
    <property type="entry name" value="PIG-X/PBN1"/>
</dbReference>
<gene>
    <name evidence="11" type="primary">PIGX_3</name>
    <name evidence="11" type="ORF">g.98444</name>
</gene>
<keyword evidence="6" id="KW-0256">Endoplasmic reticulum</keyword>
<evidence type="ECO:0000256" key="8">
    <source>
        <dbReference type="ARBA" id="ARBA00023136"/>
    </source>
</evidence>
<evidence type="ECO:0000256" key="5">
    <source>
        <dbReference type="ARBA" id="ARBA00022692"/>
    </source>
</evidence>
<evidence type="ECO:0000256" key="1">
    <source>
        <dbReference type="ARBA" id="ARBA00004389"/>
    </source>
</evidence>
<evidence type="ECO:0000313" key="11">
    <source>
        <dbReference type="EMBL" id="JAT45758.1"/>
    </source>
</evidence>
<evidence type="ECO:0000256" key="9">
    <source>
        <dbReference type="ARBA" id="ARBA00023180"/>
    </source>
</evidence>
<keyword evidence="9" id="KW-0325">Glycoprotein</keyword>
<comment type="pathway">
    <text evidence="2">Glycolipid biosynthesis; glycosylphosphatidylinositol-anchor biosynthesis.</text>
</comment>
<sequence length="318" mass="35396">MDIQYHIQAWLMLWIYIISITSKACVSLPLAYDKVDSDDPSPDVGDSSISTLLGCLPCSRISLFSSLLEKHATLYNSDFQALLVQELHSHDSCGKLLHNTSNLFSLSVLKRHLVGEGSHRRLISSLRFDIHSDGISWLDAYYCEAVLIESLPTGVFADTFELQHLVHRGVLLDATVFGDKNLELPSALSNRSMIMLHLDIEHGSLLEPPERVQITNELPLHARYPRLDASGYSKVEINPPDVMMLCKPKLLQRDCFSVVISWNTRLANKVVWKVPCGNQTLSGIVSAVTFASALVSALLIVYTSVFCSLSRKDIIDSN</sequence>
<dbReference type="UniPathway" id="UPA00196"/>
<evidence type="ECO:0000256" key="3">
    <source>
        <dbReference type="ARBA" id="ARBA00010345"/>
    </source>
</evidence>
<keyword evidence="7 10" id="KW-1133">Transmembrane helix</keyword>